<gene>
    <name evidence="1" type="ORF">GCM10007877_16220</name>
</gene>
<keyword evidence="2" id="KW-1185">Reference proteome</keyword>
<sequence length="241" mass="25106">MSAIAHTDTERRSASANRDLQILSLLPAAEGDSHINIGWLTTVESANPYDPVNLATEIIIKVNGLEVDRIRFESSFVGDTDSCSDNCGACIATCFVGVPGYGCACGKLRSTLSSPVAIKPGDKLEVSLVAAPGGLPDKSPDGSRVTTIVGSVATIWEAEMIERCPGSTPDLSMSGITRAASSVLIDQSDHSTVHCDGNTGHSCLNVWRACRDDGYYTDCIPVQTPGGGTNGASCVCGAKRP</sequence>
<dbReference type="AlphaFoldDB" id="A0AA37WLR6"/>
<dbReference type="Proteomes" id="UP001156870">
    <property type="component" value="Unassembled WGS sequence"/>
</dbReference>
<evidence type="ECO:0000313" key="2">
    <source>
        <dbReference type="Proteomes" id="UP001156870"/>
    </source>
</evidence>
<organism evidence="1 2">
    <name type="scientific">Marinibactrum halimedae</name>
    <dbReference type="NCBI Taxonomy" id="1444977"/>
    <lineage>
        <taxon>Bacteria</taxon>
        <taxon>Pseudomonadati</taxon>
        <taxon>Pseudomonadota</taxon>
        <taxon>Gammaproteobacteria</taxon>
        <taxon>Cellvibrionales</taxon>
        <taxon>Cellvibrionaceae</taxon>
        <taxon>Marinibactrum</taxon>
    </lineage>
</organism>
<dbReference type="RefSeq" id="WP_232595841.1">
    <property type="nucleotide sequence ID" value="NZ_BSPD01000036.1"/>
</dbReference>
<accession>A0AA37WLR6</accession>
<reference evidence="1 2" key="1">
    <citation type="journal article" date="2014" name="Int. J. Syst. Evol. Microbiol.">
        <title>Complete genome sequence of Corynebacterium casei LMG S-19264T (=DSM 44701T), isolated from a smear-ripened cheese.</title>
        <authorList>
            <consortium name="US DOE Joint Genome Institute (JGI-PGF)"/>
            <person name="Walter F."/>
            <person name="Albersmeier A."/>
            <person name="Kalinowski J."/>
            <person name="Ruckert C."/>
        </authorList>
    </citation>
    <scope>NUCLEOTIDE SEQUENCE [LARGE SCALE GENOMIC DNA]</scope>
    <source>
        <strain evidence="1 2">NBRC 110095</strain>
    </source>
</reference>
<comment type="caution">
    <text evidence="1">The sequence shown here is derived from an EMBL/GenBank/DDBJ whole genome shotgun (WGS) entry which is preliminary data.</text>
</comment>
<evidence type="ECO:0000313" key="1">
    <source>
        <dbReference type="EMBL" id="GLS25908.1"/>
    </source>
</evidence>
<proteinExistence type="predicted"/>
<name>A0AA37WLR6_9GAMM</name>
<dbReference type="EMBL" id="BSPD01000036">
    <property type="protein sequence ID" value="GLS25908.1"/>
    <property type="molecule type" value="Genomic_DNA"/>
</dbReference>
<protein>
    <submittedName>
        <fullName evidence="1">Uncharacterized protein</fullName>
    </submittedName>
</protein>